<gene>
    <name evidence="1" type="ORF">M747DRAFT_81969</name>
</gene>
<organism evidence="1 2">
    <name type="scientific">Aspergillus niger ATCC 13496</name>
    <dbReference type="NCBI Taxonomy" id="1353008"/>
    <lineage>
        <taxon>Eukaryota</taxon>
        <taxon>Fungi</taxon>
        <taxon>Dikarya</taxon>
        <taxon>Ascomycota</taxon>
        <taxon>Pezizomycotina</taxon>
        <taxon>Eurotiomycetes</taxon>
        <taxon>Eurotiomycetidae</taxon>
        <taxon>Eurotiales</taxon>
        <taxon>Aspergillaceae</taxon>
        <taxon>Aspergillus</taxon>
        <taxon>Aspergillus subgen. Circumdati</taxon>
    </lineage>
</organism>
<reference evidence="1 2" key="1">
    <citation type="submission" date="2018-07" db="EMBL/GenBank/DDBJ databases">
        <title>Section-level genome sequencing of Aspergillus section Nigri to investigate inter- and intra-species variation.</title>
        <authorList>
            <consortium name="DOE Joint Genome Institute"/>
            <person name="Vesth T.C."/>
            <person name="Nybo J.L."/>
            <person name="Theobald S."/>
            <person name="Frisvad J.C."/>
            <person name="Larsen T.O."/>
            <person name="Nielsen K.F."/>
            <person name="Hoof J.B."/>
            <person name="Brandl J."/>
            <person name="Salamov A."/>
            <person name="Riley R."/>
            <person name="Gladden J.M."/>
            <person name="Phatale P."/>
            <person name="Nielsen M.T."/>
            <person name="Lyhne E.K."/>
            <person name="Kogle M.E."/>
            <person name="Strasser K."/>
            <person name="McDonnell E."/>
            <person name="Barry K."/>
            <person name="Clum A."/>
            <person name="Chen C."/>
            <person name="Nolan M."/>
            <person name="Sandor L."/>
            <person name="Kuo A."/>
            <person name="Lipzen A."/>
            <person name="Hainaut M."/>
            <person name="Drula E."/>
            <person name="Tsang A."/>
            <person name="Magnuson J.K."/>
            <person name="Henrissat B."/>
            <person name="Wiebenga A."/>
            <person name="Simmons B.A."/>
            <person name="Makela M.R."/>
            <person name="De vries R.P."/>
            <person name="Grigoriev I.V."/>
            <person name="Mortensen U.H."/>
            <person name="Baker S.E."/>
            <person name="Andersen M.R."/>
        </authorList>
    </citation>
    <scope>NUCLEOTIDE SEQUENCE [LARGE SCALE GENOMIC DNA]</scope>
    <source>
        <strain evidence="1 2">ATCC 13496</strain>
    </source>
</reference>
<evidence type="ECO:0000313" key="1">
    <source>
        <dbReference type="EMBL" id="RDH18080.1"/>
    </source>
</evidence>
<dbReference type="Proteomes" id="UP000253845">
    <property type="component" value="Unassembled WGS sequence"/>
</dbReference>
<dbReference type="AlphaFoldDB" id="A0A370BUX6"/>
<dbReference type="VEuPathDB" id="FungiDB:M747DRAFT_81969"/>
<evidence type="ECO:0000313" key="2">
    <source>
        <dbReference type="Proteomes" id="UP000253845"/>
    </source>
</evidence>
<sequence>MILRHLILTVARGDGQWRENQPEWSGLLHAVINLTLHVPLLPVHDRLRRWIASALSFERFHSGQFLLQYLLPLTFLIIPSSFHDEQFEKRLLPRQGHERSRTR</sequence>
<dbReference type="EMBL" id="KZ851926">
    <property type="protein sequence ID" value="RDH18080.1"/>
    <property type="molecule type" value="Genomic_DNA"/>
</dbReference>
<proteinExistence type="predicted"/>
<accession>A0A370BUX6</accession>
<protein>
    <submittedName>
        <fullName evidence="1">Uncharacterized protein</fullName>
    </submittedName>
</protein>
<name>A0A370BUX6_ASPNG</name>